<dbReference type="PANTHER" id="PTHR24208">
    <property type="entry name" value="LIM/HOMEOBOX PROTEIN LHX"/>
    <property type="match status" value="1"/>
</dbReference>
<dbReference type="InterPro" id="IPR050453">
    <property type="entry name" value="LIM_Homeobox_TF"/>
</dbReference>
<organism evidence="13 14">
    <name type="scientific">Caenorhabditis japonica</name>
    <dbReference type="NCBI Taxonomy" id="281687"/>
    <lineage>
        <taxon>Eukaryota</taxon>
        <taxon>Metazoa</taxon>
        <taxon>Ecdysozoa</taxon>
        <taxon>Nematoda</taxon>
        <taxon>Chromadorea</taxon>
        <taxon>Rhabditida</taxon>
        <taxon>Rhabditina</taxon>
        <taxon>Rhabditomorpha</taxon>
        <taxon>Rhabditoidea</taxon>
        <taxon>Rhabditidae</taxon>
        <taxon>Peloderinae</taxon>
        <taxon>Caenorhabditis</taxon>
    </lineage>
</organism>
<keyword evidence="6 9" id="KW-0238">DNA-binding</keyword>
<dbReference type="PANTHER" id="PTHR24208:SF105">
    <property type="entry name" value="DLIM1"/>
    <property type="match status" value="1"/>
</dbReference>
<dbReference type="GO" id="GO:0046872">
    <property type="term" value="F:metal ion binding"/>
    <property type="evidence" value="ECO:0007669"/>
    <property type="project" value="UniProtKB-KW"/>
</dbReference>
<name>A0A8R1HN58_CAEJA</name>
<dbReference type="GO" id="GO:0000981">
    <property type="term" value="F:DNA-binding transcription factor activity, RNA polymerase II-specific"/>
    <property type="evidence" value="ECO:0007669"/>
    <property type="project" value="InterPro"/>
</dbReference>
<dbReference type="FunFam" id="1.10.10.60:FF:000075">
    <property type="entry name" value="LIM/homeobox protein Lhx1"/>
    <property type="match status" value="1"/>
</dbReference>
<keyword evidence="4" id="KW-0862">Zinc</keyword>
<dbReference type="GO" id="GO:0000977">
    <property type="term" value="F:RNA polymerase II transcription regulatory region sequence-specific DNA binding"/>
    <property type="evidence" value="ECO:0007669"/>
    <property type="project" value="TreeGrafter"/>
</dbReference>
<evidence type="ECO:0000256" key="4">
    <source>
        <dbReference type="ARBA" id="ARBA00022833"/>
    </source>
</evidence>
<dbReference type="PROSITE" id="PS50071">
    <property type="entry name" value="HOMEOBOX_2"/>
    <property type="match status" value="1"/>
</dbReference>
<evidence type="ECO:0000313" key="14">
    <source>
        <dbReference type="Proteomes" id="UP000005237"/>
    </source>
</evidence>
<dbReference type="SUPFAM" id="SSF46689">
    <property type="entry name" value="Homeodomain-like"/>
    <property type="match status" value="1"/>
</dbReference>
<comment type="subcellular location">
    <subcellularLocation>
        <location evidence="1 9 10">Nucleus</location>
    </subcellularLocation>
</comment>
<dbReference type="GO" id="GO:0005634">
    <property type="term" value="C:nucleus"/>
    <property type="evidence" value="ECO:0007669"/>
    <property type="project" value="UniProtKB-SubCell"/>
</dbReference>
<feature type="region of interest" description="Disordered" evidence="11">
    <location>
        <begin position="54"/>
        <end position="78"/>
    </location>
</feature>
<dbReference type="AlphaFoldDB" id="A0A8R1HN58"/>
<evidence type="ECO:0000256" key="2">
    <source>
        <dbReference type="ARBA" id="ARBA00022723"/>
    </source>
</evidence>
<keyword evidence="3" id="KW-0677">Repeat</keyword>
<evidence type="ECO:0000256" key="8">
    <source>
        <dbReference type="ARBA" id="ARBA00023242"/>
    </source>
</evidence>
<evidence type="ECO:0000256" key="7">
    <source>
        <dbReference type="ARBA" id="ARBA00023155"/>
    </source>
</evidence>
<reference evidence="14" key="1">
    <citation type="submission" date="2010-08" db="EMBL/GenBank/DDBJ databases">
        <authorList>
            <consortium name="Caenorhabditis japonica Sequencing Consortium"/>
            <person name="Wilson R.K."/>
        </authorList>
    </citation>
    <scope>NUCLEOTIDE SEQUENCE [LARGE SCALE GENOMIC DNA]</scope>
    <source>
        <strain evidence="14">DF5081</strain>
    </source>
</reference>
<dbReference type="GO" id="GO:0030182">
    <property type="term" value="P:neuron differentiation"/>
    <property type="evidence" value="ECO:0007669"/>
    <property type="project" value="TreeGrafter"/>
</dbReference>
<keyword evidence="2" id="KW-0479">Metal-binding</keyword>
<protein>
    <submittedName>
        <fullName evidence="13">Homeobox domain-containing protein</fullName>
    </submittedName>
</protein>
<dbReference type="CDD" id="cd00086">
    <property type="entry name" value="homeodomain"/>
    <property type="match status" value="1"/>
</dbReference>
<keyword evidence="14" id="KW-1185">Reference proteome</keyword>
<dbReference type="Gene3D" id="1.10.10.60">
    <property type="entry name" value="Homeodomain-like"/>
    <property type="match status" value="1"/>
</dbReference>
<dbReference type="PROSITE" id="PS00027">
    <property type="entry name" value="HOMEOBOX_1"/>
    <property type="match status" value="1"/>
</dbReference>
<evidence type="ECO:0000256" key="10">
    <source>
        <dbReference type="RuleBase" id="RU000682"/>
    </source>
</evidence>
<feature type="DNA-binding region" description="Homeobox" evidence="9">
    <location>
        <begin position="73"/>
        <end position="132"/>
    </location>
</feature>
<feature type="domain" description="Homeobox" evidence="12">
    <location>
        <begin position="71"/>
        <end position="131"/>
    </location>
</feature>
<dbReference type="InterPro" id="IPR001356">
    <property type="entry name" value="HD"/>
</dbReference>
<dbReference type="SMART" id="SM00389">
    <property type="entry name" value="HOX"/>
    <property type="match status" value="1"/>
</dbReference>
<evidence type="ECO:0000256" key="9">
    <source>
        <dbReference type="PROSITE-ProRule" id="PRU00108"/>
    </source>
</evidence>
<evidence type="ECO:0000256" key="6">
    <source>
        <dbReference type="ARBA" id="ARBA00023125"/>
    </source>
</evidence>
<accession>A0A8R1HN58</accession>
<evidence type="ECO:0000313" key="13">
    <source>
        <dbReference type="EnsemblMetazoa" id="CJA06348.1"/>
    </source>
</evidence>
<keyword evidence="7 9" id="KW-0371">Homeobox</keyword>
<evidence type="ECO:0000256" key="11">
    <source>
        <dbReference type="SAM" id="MobiDB-lite"/>
    </source>
</evidence>
<evidence type="ECO:0000256" key="1">
    <source>
        <dbReference type="ARBA" id="ARBA00004123"/>
    </source>
</evidence>
<evidence type="ECO:0000259" key="12">
    <source>
        <dbReference type="PROSITE" id="PS50071"/>
    </source>
</evidence>
<dbReference type="EnsemblMetazoa" id="CJA06348.1">
    <property type="protein sequence ID" value="CJA06348.1"/>
    <property type="gene ID" value="WBGene00125552"/>
</dbReference>
<keyword evidence="8 9" id="KW-0539">Nucleus</keyword>
<feature type="region of interest" description="Disordered" evidence="11">
    <location>
        <begin position="1"/>
        <end position="39"/>
    </location>
</feature>
<dbReference type="InterPro" id="IPR009057">
    <property type="entry name" value="Homeodomain-like_sf"/>
</dbReference>
<keyword evidence="5" id="KW-0440">LIM domain</keyword>
<proteinExistence type="predicted"/>
<dbReference type="InterPro" id="IPR017970">
    <property type="entry name" value="Homeobox_CS"/>
</dbReference>
<evidence type="ECO:0000256" key="3">
    <source>
        <dbReference type="ARBA" id="ARBA00022737"/>
    </source>
</evidence>
<reference evidence="13" key="2">
    <citation type="submission" date="2022-06" db="UniProtKB">
        <authorList>
            <consortium name="EnsemblMetazoa"/>
        </authorList>
    </citation>
    <scope>IDENTIFICATION</scope>
    <source>
        <strain evidence="13">DF5081</strain>
    </source>
</reference>
<dbReference type="Pfam" id="PF00046">
    <property type="entry name" value="Homeodomain"/>
    <property type="match status" value="1"/>
</dbReference>
<sequence length="237" mass="26683">MEGNRFVCQSDFQTATKTSTPTSLHRPVSNGSECNSDIEEDNVDACDEFQVGLDDGEGDCGKDNSDDSNSAKRRGPRTTIKAKQLETLKNAFAATPKPTRHIREQLAAETGLNMRVIQVWFQNRRSKERRMKQLRYGGYRQSRRQRRDDIVDMFANDQQFYPPPPPGNVPFFCDPYSSPPTNGEAMQMTPQFAVPTENMTLVPEPYTETSTTPSDFADDAFACIYSTDMGKPTPVSW</sequence>
<dbReference type="Proteomes" id="UP000005237">
    <property type="component" value="Unassembled WGS sequence"/>
</dbReference>
<evidence type="ECO:0000256" key="5">
    <source>
        <dbReference type="ARBA" id="ARBA00023038"/>
    </source>
</evidence>
<feature type="compositionally biased region" description="Polar residues" evidence="11">
    <location>
        <begin position="10"/>
        <end position="35"/>
    </location>
</feature>